<evidence type="ECO:0000256" key="2">
    <source>
        <dbReference type="ARBA" id="ARBA00012438"/>
    </source>
</evidence>
<dbReference type="EC" id="2.7.13.3" evidence="2"/>
<feature type="transmembrane region" description="Helical" evidence="10">
    <location>
        <begin position="143"/>
        <end position="162"/>
    </location>
</feature>
<keyword evidence="13" id="KW-1185">Reference proteome</keyword>
<accession>A0ABP5MQ19</accession>
<dbReference type="InterPro" id="IPR011712">
    <property type="entry name" value="Sig_transdc_His_kin_sub3_dim/P"/>
</dbReference>
<dbReference type="PANTHER" id="PTHR24421">
    <property type="entry name" value="NITRATE/NITRITE SENSOR PROTEIN NARX-RELATED"/>
    <property type="match status" value="1"/>
</dbReference>
<dbReference type="SUPFAM" id="SSF55874">
    <property type="entry name" value="ATPase domain of HSP90 chaperone/DNA topoisomerase II/histidine kinase"/>
    <property type="match status" value="1"/>
</dbReference>
<dbReference type="PANTHER" id="PTHR24421:SF10">
    <property type="entry name" value="NITRATE_NITRITE SENSOR PROTEIN NARQ"/>
    <property type="match status" value="1"/>
</dbReference>
<dbReference type="Gene3D" id="3.30.565.10">
    <property type="entry name" value="Histidine kinase-like ATPase, C-terminal domain"/>
    <property type="match status" value="1"/>
</dbReference>
<keyword evidence="10" id="KW-1133">Transmembrane helix</keyword>
<proteinExistence type="predicted"/>
<evidence type="ECO:0000256" key="6">
    <source>
        <dbReference type="ARBA" id="ARBA00022777"/>
    </source>
</evidence>
<gene>
    <name evidence="12" type="ORF">GCM10009846_24890</name>
</gene>
<feature type="coiled-coil region" evidence="9">
    <location>
        <begin position="163"/>
        <end position="190"/>
    </location>
</feature>
<dbReference type="InterPro" id="IPR005467">
    <property type="entry name" value="His_kinase_dom"/>
</dbReference>
<keyword evidence="3" id="KW-0597">Phosphoprotein</keyword>
<evidence type="ECO:0000256" key="10">
    <source>
        <dbReference type="SAM" id="Phobius"/>
    </source>
</evidence>
<keyword evidence="10" id="KW-0472">Membrane</keyword>
<keyword evidence="6" id="KW-0418">Kinase</keyword>
<dbReference type="InterPro" id="IPR050482">
    <property type="entry name" value="Sensor_HK_TwoCompSys"/>
</dbReference>
<dbReference type="Pfam" id="PF07730">
    <property type="entry name" value="HisKA_3"/>
    <property type="match status" value="1"/>
</dbReference>
<protein>
    <recommendedName>
        <fullName evidence="2">histidine kinase</fullName>
        <ecNumber evidence="2">2.7.13.3</ecNumber>
    </recommendedName>
</protein>
<dbReference type="InterPro" id="IPR003594">
    <property type="entry name" value="HATPase_dom"/>
</dbReference>
<keyword evidence="10" id="KW-0812">Transmembrane</keyword>
<evidence type="ECO:0000256" key="1">
    <source>
        <dbReference type="ARBA" id="ARBA00000085"/>
    </source>
</evidence>
<dbReference type="InterPro" id="IPR036890">
    <property type="entry name" value="HATPase_C_sf"/>
</dbReference>
<evidence type="ECO:0000256" key="4">
    <source>
        <dbReference type="ARBA" id="ARBA00022679"/>
    </source>
</evidence>
<evidence type="ECO:0000256" key="3">
    <source>
        <dbReference type="ARBA" id="ARBA00022553"/>
    </source>
</evidence>
<feature type="transmembrane region" description="Helical" evidence="10">
    <location>
        <begin position="48"/>
        <end position="68"/>
    </location>
</feature>
<sequence>MPARPTRLAILGAVAALAIPGAIAIWRATASAWHPGAAWARELGVAPAGWTLAIGLAATVLGALAVLAADRWPRAGTLVAAVVTTAAWMLVFVPLPPATLPLAVVVVLAARAGRAGWAAAGIALFLGAGVTAVAVLEGTRGMLVATVMTSIALAAVLVVAVARRARREQARRAREQAEELARTRHAREREDMARELHDVLAHSLSSISVQAGVALHLADREPARATEALATIRDTSRQALDDVRHMLGVLRGEAEGPLVPEASLDALPALVEGAAGMGIHPALVDRLHPRPSTAIQSAIVRIVREALTNAARHAPGAHVAIDVERQPEGVTVRVVDDGAGARTPAQPTAPAGAGTGIVGMRERVALLGGTLEAGPTERGFAIVATFPEAS</sequence>
<dbReference type="SMART" id="SM00387">
    <property type="entry name" value="HATPase_c"/>
    <property type="match status" value="1"/>
</dbReference>
<dbReference type="Pfam" id="PF02518">
    <property type="entry name" value="HATPase_c"/>
    <property type="match status" value="1"/>
</dbReference>
<feature type="transmembrane region" description="Helical" evidence="10">
    <location>
        <begin position="75"/>
        <end position="95"/>
    </location>
</feature>
<evidence type="ECO:0000256" key="8">
    <source>
        <dbReference type="ARBA" id="ARBA00023012"/>
    </source>
</evidence>
<evidence type="ECO:0000256" key="7">
    <source>
        <dbReference type="ARBA" id="ARBA00022840"/>
    </source>
</evidence>
<evidence type="ECO:0000313" key="12">
    <source>
        <dbReference type="EMBL" id="GAA2175353.1"/>
    </source>
</evidence>
<organism evidence="12 13">
    <name type="scientific">Agrococcus versicolor</name>
    <dbReference type="NCBI Taxonomy" id="501482"/>
    <lineage>
        <taxon>Bacteria</taxon>
        <taxon>Bacillati</taxon>
        <taxon>Actinomycetota</taxon>
        <taxon>Actinomycetes</taxon>
        <taxon>Micrococcales</taxon>
        <taxon>Microbacteriaceae</taxon>
        <taxon>Agrococcus</taxon>
    </lineage>
</organism>
<dbReference type="RefSeq" id="WP_344344130.1">
    <property type="nucleotide sequence ID" value="NZ_BAAAQT010000008.1"/>
</dbReference>
<evidence type="ECO:0000259" key="11">
    <source>
        <dbReference type="PROSITE" id="PS50109"/>
    </source>
</evidence>
<dbReference type="EMBL" id="BAAAQT010000008">
    <property type="protein sequence ID" value="GAA2175353.1"/>
    <property type="molecule type" value="Genomic_DNA"/>
</dbReference>
<dbReference type="Gene3D" id="1.20.5.1930">
    <property type="match status" value="1"/>
</dbReference>
<dbReference type="CDD" id="cd16917">
    <property type="entry name" value="HATPase_UhpB-NarQ-NarX-like"/>
    <property type="match status" value="1"/>
</dbReference>
<keyword evidence="7" id="KW-0067">ATP-binding</keyword>
<evidence type="ECO:0000313" key="13">
    <source>
        <dbReference type="Proteomes" id="UP001501599"/>
    </source>
</evidence>
<evidence type="ECO:0000256" key="9">
    <source>
        <dbReference type="SAM" id="Coils"/>
    </source>
</evidence>
<feature type="transmembrane region" description="Helical" evidence="10">
    <location>
        <begin position="115"/>
        <end position="136"/>
    </location>
</feature>
<comment type="catalytic activity">
    <reaction evidence="1">
        <text>ATP + protein L-histidine = ADP + protein N-phospho-L-histidine.</text>
        <dbReference type="EC" id="2.7.13.3"/>
    </reaction>
</comment>
<keyword evidence="9" id="KW-0175">Coiled coil</keyword>
<name>A0ABP5MQ19_9MICO</name>
<keyword evidence="8" id="KW-0902">Two-component regulatory system</keyword>
<feature type="domain" description="Histidine kinase" evidence="11">
    <location>
        <begin position="299"/>
        <end position="390"/>
    </location>
</feature>
<comment type="caution">
    <text evidence="12">The sequence shown here is derived from an EMBL/GenBank/DDBJ whole genome shotgun (WGS) entry which is preliminary data.</text>
</comment>
<reference evidence="13" key="1">
    <citation type="journal article" date="2019" name="Int. J. Syst. Evol. Microbiol.">
        <title>The Global Catalogue of Microorganisms (GCM) 10K type strain sequencing project: providing services to taxonomists for standard genome sequencing and annotation.</title>
        <authorList>
            <consortium name="The Broad Institute Genomics Platform"/>
            <consortium name="The Broad Institute Genome Sequencing Center for Infectious Disease"/>
            <person name="Wu L."/>
            <person name="Ma J."/>
        </authorList>
    </citation>
    <scope>NUCLEOTIDE SEQUENCE [LARGE SCALE GENOMIC DNA]</scope>
    <source>
        <strain evidence="13">JCM 16026</strain>
    </source>
</reference>
<evidence type="ECO:0000256" key="5">
    <source>
        <dbReference type="ARBA" id="ARBA00022741"/>
    </source>
</evidence>
<keyword evidence="4" id="KW-0808">Transferase</keyword>
<dbReference type="Proteomes" id="UP001501599">
    <property type="component" value="Unassembled WGS sequence"/>
</dbReference>
<keyword evidence="5" id="KW-0547">Nucleotide-binding</keyword>
<dbReference type="PROSITE" id="PS50109">
    <property type="entry name" value="HIS_KIN"/>
    <property type="match status" value="1"/>
</dbReference>